<dbReference type="InterPro" id="IPR001789">
    <property type="entry name" value="Sig_transdc_resp-reg_receiver"/>
</dbReference>
<dbReference type="CDD" id="cd06170">
    <property type="entry name" value="LuxR_C_like"/>
    <property type="match status" value="1"/>
</dbReference>
<evidence type="ECO:0000256" key="2">
    <source>
        <dbReference type="ARBA" id="ARBA00023125"/>
    </source>
</evidence>
<dbReference type="GO" id="GO:0000160">
    <property type="term" value="P:phosphorelay signal transduction system"/>
    <property type="evidence" value="ECO:0007669"/>
    <property type="project" value="InterPro"/>
</dbReference>
<gene>
    <name evidence="6" type="ORF">ELS82_18495</name>
</gene>
<dbReference type="SUPFAM" id="SSF46894">
    <property type="entry name" value="C-terminal effector domain of the bipartite response regulators"/>
    <property type="match status" value="1"/>
</dbReference>
<accession>A0A4Y8WCR7</accession>
<organism evidence="6 7">
    <name type="scientific">Vibrio ouci</name>
    <dbReference type="NCBI Taxonomy" id="2499078"/>
    <lineage>
        <taxon>Bacteria</taxon>
        <taxon>Pseudomonadati</taxon>
        <taxon>Pseudomonadota</taxon>
        <taxon>Gammaproteobacteria</taxon>
        <taxon>Vibrionales</taxon>
        <taxon>Vibrionaceae</taxon>
        <taxon>Vibrio</taxon>
    </lineage>
</organism>
<reference evidence="6 7" key="1">
    <citation type="submission" date="2019-01" db="EMBL/GenBank/DDBJ databases">
        <title>Vibrio BEI176 sp. nov, a marine bacterium isolated from China: eastern marignal seas.</title>
        <authorList>
            <person name="Li B."/>
        </authorList>
    </citation>
    <scope>NUCLEOTIDE SEQUENCE [LARGE SCALE GENOMIC DNA]</scope>
    <source>
        <strain evidence="6 7">BEI176</strain>
    </source>
</reference>
<dbReference type="InterPro" id="IPR051015">
    <property type="entry name" value="EvgA-like"/>
</dbReference>
<evidence type="ECO:0000259" key="5">
    <source>
        <dbReference type="PROSITE" id="PS50110"/>
    </source>
</evidence>
<proteinExistence type="predicted"/>
<dbReference type="RefSeq" id="WP_134836791.1">
    <property type="nucleotide sequence ID" value="NZ_SATR01000034.1"/>
</dbReference>
<feature type="domain" description="HTH luxR-type" evidence="4">
    <location>
        <begin position="134"/>
        <end position="199"/>
    </location>
</feature>
<feature type="domain" description="Response regulatory" evidence="5">
    <location>
        <begin position="5"/>
        <end position="121"/>
    </location>
</feature>
<sequence>MPISKALVIDSQPIMREAIGQIIHDLSVSTQVYQASSSSFGLQIINNHPIDLVILDVDLQGSDGFEFVRRSRAHGYRGKILFISANQHPMFSNTAKQIGANGYITKAENTSMLKEAIVSVTRGFSVFKNDEANTTRRHTKLSKRETIVFNYLLKGYTNKQISEILTLSSKTISTYKSRILDKYKVDSIVELIRLQQHVNVDMSELKKDAA</sequence>
<evidence type="ECO:0000259" key="4">
    <source>
        <dbReference type="PROSITE" id="PS50043"/>
    </source>
</evidence>
<dbReference type="PANTHER" id="PTHR45566:SF1">
    <property type="entry name" value="HTH-TYPE TRANSCRIPTIONAL REGULATOR YHJB-RELATED"/>
    <property type="match status" value="1"/>
</dbReference>
<dbReference type="Gene3D" id="1.10.10.10">
    <property type="entry name" value="Winged helix-like DNA-binding domain superfamily/Winged helix DNA-binding domain"/>
    <property type="match status" value="1"/>
</dbReference>
<dbReference type="AlphaFoldDB" id="A0A4Y8WCR7"/>
<dbReference type="InterPro" id="IPR058245">
    <property type="entry name" value="NreC/VraR/RcsB-like_REC"/>
</dbReference>
<evidence type="ECO:0000256" key="1">
    <source>
        <dbReference type="ARBA" id="ARBA00022553"/>
    </source>
</evidence>
<name>A0A4Y8WCR7_9VIBR</name>
<dbReference type="Pfam" id="PF00072">
    <property type="entry name" value="Response_reg"/>
    <property type="match status" value="1"/>
</dbReference>
<dbReference type="SMART" id="SM00448">
    <property type="entry name" value="REC"/>
    <property type="match status" value="1"/>
</dbReference>
<dbReference type="SUPFAM" id="SSF52172">
    <property type="entry name" value="CheY-like"/>
    <property type="match status" value="1"/>
</dbReference>
<dbReference type="PROSITE" id="PS50043">
    <property type="entry name" value="HTH_LUXR_2"/>
    <property type="match status" value="1"/>
</dbReference>
<dbReference type="InterPro" id="IPR011006">
    <property type="entry name" value="CheY-like_superfamily"/>
</dbReference>
<evidence type="ECO:0000313" key="6">
    <source>
        <dbReference type="EMBL" id="TFH90158.1"/>
    </source>
</evidence>
<dbReference type="PROSITE" id="PS50110">
    <property type="entry name" value="RESPONSE_REGULATORY"/>
    <property type="match status" value="1"/>
</dbReference>
<dbReference type="SMART" id="SM00421">
    <property type="entry name" value="HTH_LUXR"/>
    <property type="match status" value="1"/>
</dbReference>
<dbReference type="OrthoDB" id="9796655at2"/>
<keyword evidence="1 3" id="KW-0597">Phosphoprotein</keyword>
<dbReference type="InterPro" id="IPR016032">
    <property type="entry name" value="Sig_transdc_resp-reg_C-effctor"/>
</dbReference>
<dbReference type="GO" id="GO:0006355">
    <property type="term" value="P:regulation of DNA-templated transcription"/>
    <property type="evidence" value="ECO:0007669"/>
    <property type="project" value="InterPro"/>
</dbReference>
<dbReference type="GO" id="GO:0003677">
    <property type="term" value="F:DNA binding"/>
    <property type="evidence" value="ECO:0007669"/>
    <property type="project" value="UniProtKB-KW"/>
</dbReference>
<evidence type="ECO:0000256" key="3">
    <source>
        <dbReference type="PROSITE-ProRule" id="PRU00169"/>
    </source>
</evidence>
<dbReference type="PRINTS" id="PR00038">
    <property type="entry name" value="HTHLUXR"/>
</dbReference>
<dbReference type="Proteomes" id="UP000297753">
    <property type="component" value="Unassembled WGS sequence"/>
</dbReference>
<dbReference type="InterPro" id="IPR000792">
    <property type="entry name" value="Tscrpt_reg_LuxR_C"/>
</dbReference>
<keyword evidence="2" id="KW-0238">DNA-binding</keyword>
<dbReference type="PROSITE" id="PS00622">
    <property type="entry name" value="HTH_LUXR_1"/>
    <property type="match status" value="1"/>
</dbReference>
<feature type="modified residue" description="4-aspartylphosphate" evidence="3">
    <location>
        <position position="56"/>
    </location>
</feature>
<keyword evidence="7" id="KW-1185">Reference proteome</keyword>
<dbReference type="EMBL" id="SATR01000034">
    <property type="protein sequence ID" value="TFH90158.1"/>
    <property type="molecule type" value="Genomic_DNA"/>
</dbReference>
<protein>
    <submittedName>
        <fullName evidence="6">Response regulator transcription factor</fullName>
    </submittedName>
</protein>
<dbReference type="InterPro" id="IPR036388">
    <property type="entry name" value="WH-like_DNA-bd_sf"/>
</dbReference>
<dbReference type="Gene3D" id="3.40.50.2300">
    <property type="match status" value="1"/>
</dbReference>
<dbReference type="Pfam" id="PF00196">
    <property type="entry name" value="GerE"/>
    <property type="match status" value="1"/>
</dbReference>
<comment type="caution">
    <text evidence="6">The sequence shown here is derived from an EMBL/GenBank/DDBJ whole genome shotgun (WGS) entry which is preliminary data.</text>
</comment>
<dbReference type="PANTHER" id="PTHR45566">
    <property type="entry name" value="HTH-TYPE TRANSCRIPTIONAL REGULATOR YHJB-RELATED"/>
    <property type="match status" value="1"/>
</dbReference>
<evidence type="ECO:0000313" key="7">
    <source>
        <dbReference type="Proteomes" id="UP000297753"/>
    </source>
</evidence>
<dbReference type="CDD" id="cd17535">
    <property type="entry name" value="REC_NarL-like"/>
    <property type="match status" value="1"/>
</dbReference>